<proteinExistence type="predicted"/>
<dbReference type="Pfam" id="PF13487">
    <property type="entry name" value="HD_5"/>
    <property type="match status" value="1"/>
</dbReference>
<dbReference type="PANTHER" id="PTHR45228:SF5">
    <property type="entry name" value="CYCLIC DI-GMP PHOSPHODIESTERASE VC_1348-RELATED"/>
    <property type="match status" value="1"/>
</dbReference>
<gene>
    <name evidence="3" type="ORF">UU9_00460</name>
</gene>
<dbReference type="AlphaFoldDB" id="I4W133"/>
<dbReference type="PANTHER" id="PTHR45228">
    <property type="entry name" value="CYCLIC DI-GMP PHOSPHODIESTERASE TM_0186-RELATED"/>
    <property type="match status" value="1"/>
</dbReference>
<dbReference type="NCBIfam" id="TIGR00277">
    <property type="entry name" value="HDIG"/>
    <property type="match status" value="1"/>
</dbReference>
<dbReference type="PATRIC" id="fig|1163408.3.peg.99"/>
<evidence type="ECO:0000313" key="4">
    <source>
        <dbReference type="Proteomes" id="UP000004210"/>
    </source>
</evidence>
<dbReference type="InterPro" id="IPR037522">
    <property type="entry name" value="HD_GYP_dom"/>
</dbReference>
<organism evidence="3 4">
    <name type="scientific">Rhodanobacter fulvus Jip2</name>
    <dbReference type="NCBI Taxonomy" id="1163408"/>
    <lineage>
        <taxon>Bacteria</taxon>
        <taxon>Pseudomonadati</taxon>
        <taxon>Pseudomonadota</taxon>
        <taxon>Gammaproteobacteria</taxon>
        <taxon>Lysobacterales</taxon>
        <taxon>Rhodanobacteraceae</taxon>
        <taxon>Rhodanobacter</taxon>
    </lineage>
</organism>
<evidence type="ECO:0000256" key="1">
    <source>
        <dbReference type="SAM" id="Phobius"/>
    </source>
</evidence>
<evidence type="ECO:0000313" key="3">
    <source>
        <dbReference type="EMBL" id="EIL93174.1"/>
    </source>
</evidence>
<protein>
    <recommendedName>
        <fullName evidence="2">HD-GYP domain-containing protein</fullName>
    </recommendedName>
</protein>
<sequence>MTKRPQLRTVVLYVTVSALWIWFSDHALNALVEGRAELAFLQSIKGWFFVLGTGALLYWVLGRDMHHLREANQRLLEGQEQALRVLVSAIDIRHKETGDHSDRVMRMATGLARVAGVRGDALRNLSFGALLHDIGKLAVPDAILVKPGKLDEGEIAVMRQHARFGGDMLQRVDFLRRASDIPYSHHERWDGTGYPAGLRGEAIPLAARIFSVVDIWDALISPRVYKPAWPEADVLDYLRKVAGSQLDPRLVALFIEHYDELKALGEPPDRVNPPRRAAHA</sequence>
<dbReference type="SMART" id="SM00471">
    <property type="entry name" value="HDc"/>
    <property type="match status" value="1"/>
</dbReference>
<dbReference type="Proteomes" id="UP000004210">
    <property type="component" value="Unassembled WGS sequence"/>
</dbReference>
<feature type="domain" description="HD-GYP" evidence="2">
    <location>
        <begin position="75"/>
        <end position="270"/>
    </location>
</feature>
<dbReference type="EMBL" id="AJXU01000001">
    <property type="protein sequence ID" value="EIL93174.1"/>
    <property type="molecule type" value="Genomic_DNA"/>
</dbReference>
<comment type="caution">
    <text evidence="3">The sequence shown here is derived from an EMBL/GenBank/DDBJ whole genome shotgun (WGS) entry which is preliminary data.</text>
</comment>
<dbReference type="RefSeq" id="WP_007079735.1">
    <property type="nucleotide sequence ID" value="NZ_AJXU01000001.1"/>
</dbReference>
<dbReference type="InterPro" id="IPR003607">
    <property type="entry name" value="HD/PDEase_dom"/>
</dbReference>
<accession>I4W133</accession>
<dbReference type="InterPro" id="IPR006675">
    <property type="entry name" value="HDIG_dom"/>
</dbReference>
<dbReference type="CDD" id="cd00077">
    <property type="entry name" value="HDc"/>
    <property type="match status" value="1"/>
</dbReference>
<evidence type="ECO:0000259" key="2">
    <source>
        <dbReference type="PROSITE" id="PS51832"/>
    </source>
</evidence>
<dbReference type="InterPro" id="IPR052020">
    <property type="entry name" value="Cyclic_di-GMP/3'3'-cGAMP_PDE"/>
</dbReference>
<keyword evidence="1" id="KW-0812">Transmembrane</keyword>
<dbReference type="Gene3D" id="1.10.3210.10">
    <property type="entry name" value="Hypothetical protein af1432"/>
    <property type="match status" value="1"/>
</dbReference>
<dbReference type="GO" id="GO:0008081">
    <property type="term" value="F:phosphoric diester hydrolase activity"/>
    <property type="evidence" value="ECO:0007669"/>
    <property type="project" value="UniProtKB-ARBA"/>
</dbReference>
<feature type="transmembrane region" description="Helical" evidence="1">
    <location>
        <begin position="44"/>
        <end position="61"/>
    </location>
</feature>
<dbReference type="STRING" id="1163408.UU9_00460"/>
<keyword evidence="1" id="KW-0472">Membrane</keyword>
<reference evidence="3 4" key="1">
    <citation type="journal article" date="2012" name="J. Bacteriol.">
        <title>Genome sequences for six rhodanobacter strains, isolated from soils and the terrestrial subsurface, with variable denitrification capabilities.</title>
        <authorList>
            <person name="Kostka J.E."/>
            <person name="Green S.J."/>
            <person name="Rishishwar L."/>
            <person name="Prakash O."/>
            <person name="Katz L.S."/>
            <person name="Marino-Ramirez L."/>
            <person name="Jordan I.K."/>
            <person name="Munk C."/>
            <person name="Ivanova N."/>
            <person name="Mikhailova N."/>
            <person name="Watson D.B."/>
            <person name="Brown S.D."/>
            <person name="Palumbo A.V."/>
            <person name="Brooks S.C."/>
        </authorList>
    </citation>
    <scope>NUCLEOTIDE SEQUENCE [LARGE SCALE GENOMIC DNA]</scope>
    <source>
        <strain evidence="4">Jip2T</strain>
    </source>
</reference>
<dbReference type="PROSITE" id="PS51832">
    <property type="entry name" value="HD_GYP"/>
    <property type="match status" value="1"/>
</dbReference>
<keyword evidence="1" id="KW-1133">Transmembrane helix</keyword>
<dbReference type="OrthoDB" id="9802066at2"/>
<keyword evidence="4" id="KW-1185">Reference proteome</keyword>
<dbReference type="eggNOG" id="COG3437">
    <property type="taxonomic scope" value="Bacteria"/>
</dbReference>
<dbReference type="SUPFAM" id="SSF109604">
    <property type="entry name" value="HD-domain/PDEase-like"/>
    <property type="match status" value="1"/>
</dbReference>
<name>I4W133_9GAMM</name>
<feature type="transmembrane region" description="Helical" evidence="1">
    <location>
        <begin position="7"/>
        <end position="24"/>
    </location>
</feature>